<name>A0AB74UWU5_9GAMM</name>
<gene>
    <name evidence="2" type="ORF">ACFYG5_03190</name>
</gene>
<sequence>MPSIKPEVCIIGDKLAVFMGADYKLMPLDVADKHVRAMQGKLAELRRKLKREARAEKAAHG</sequence>
<evidence type="ECO:0000256" key="1">
    <source>
        <dbReference type="SAM" id="Coils"/>
    </source>
</evidence>
<dbReference type="EMBL" id="CP170721">
    <property type="protein sequence ID" value="XIA19163.1"/>
    <property type="molecule type" value="Genomic_DNA"/>
</dbReference>
<feature type="coiled-coil region" evidence="1">
    <location>
        <begin position="28"/>
        <end position="55"/>
    </location>
</feature>
<proteinExistence type="predicted"/>
<accession>A0AB74UWU5</accession>
<reference evidence="2" key="1">
    <citation type="submission" date="2024-10" db="EMBL/GenBank/DDBJ databases">
        <authorList>
            <person name="Lesea H.P."/>
            <person name="Kuehl J.V."/>
            <person name="Chandonia J.-M."/>
        </authorList>
    </citation>
    <scope>NUCLEOTIDE SEQUENCE</scope>
    <source>
        <strain evidence="2">FW102-FHT14D07</strain>
    </source>
</reference>
<evidence type="ECO:0000313" key="2">
    <source>
        <dbReference type="EMBL" id="XIA19163.1"/>
    </source>
</evidence>
<organism evidence="2">
    <name type="scientific">Rhodanobacter sp. FW102-FHT14D07</name>
    <dbReference type="NCBI Taxonomy" id="3351462"/>
    <lineage>
        <taxon>Bacteria</taxon>
        <taxon>Pseudomonadati</taxon>
        <taxon>Pseudomonadota</taxon>
        <taxon>Gammaproteobacteria</taxon>
        <taxon>Lysobacterales</taxon>
        <taxon>Rhodanobacteraceae</taxon>
        <taxon>Rhodanobacter</taxon>
    </lineage>
</organism>
<dbReference type="RefSeq" id="WP_395119654.1">
    <property type="nucleotide sequence ID" value="NZ_CP170721.1"/>
</dbReference>
<protein>
    <submittedName>
        <fullName evidence="2">Uncharacterized protein</fullName>
    </submittedName>
</protein>
<keyword evidence="1" id="KW-0175">Coiled coil</keyword>
<dbReference type="AlphaFoldDB" id="A0AB74UWU5"/>